<organism evidence="1 2">
    <name type="scientific">Kwoniella shivajii</name>
    <dbReference type="NCBI Taxonomy" id="564305"/>
    <lineage>
        <taxon>Eukaryota</taxon>
        <taxon>Fungi</taxon>
        <taxon>Dikarya</taxon>
        <taxon>Basidiomycota</taxon>
        <taxon>Agaricomycotina</taxon>
        <taxon>Tremellomycetes</taxon>
        <taxon>Tremellales</taxon>
        <taxon>Cryptococcaceae</taxon>
        <taxon>Kwoniella</taxon>
    </lineage>
</organism>
<dbReference type="GeneID" id="87952275"/>
<dbReference type="EMBL" id="CP141881">
    <property type="protein sequence ID" value="WRT63241.1"/>
    <property type="molecule type" value="Genomic_DNA"/>
</dbReference>
<reference evidence="1 2" key="1">
    <citation type="submission" date="2024-01" db="EMBL/GenBank/DDBJ databases">
        <title>Comparative genomics of Cryptococcus and Kwoniella reveals pathogenesis evolution and contrasting modes of karyotype evolution via chromosome fusion or intercentromeric recombination.</title>
        <authorList>
            <person name="Coelho M.A."/>
            <person name="David-Palma M."/>
            <person name="Shea T."/>
            <person name="Bowers K."/>
            <person name="McGinley-Smith S."/>
            <person name="Mohammad A.W."/>
            <person name="Gnirke A."/>
            <person name="Yurkov A.M."/>
            <person name="Nowrousian M."/>
            <person name="Sun S."/>
            <person name="Cuomo C.A."/>
            <person name="Heitman J."/>
        </authorList>
    </citation>
    <scope>NUCLEOTIDE SEQUENCE [LARGE SCALE GENOMIC DNA]</scope>
    <source>
        <strain evidence="1">CBS 11374</strain>
    </source>
</reference>
<keyword evidence="2" id="KW-1185">Reference proteome</keyword>
<name>A0ABZ1CNN7_9TREE</name>
<evidence type="ECO:0000313" key="1">
    <source>
        <dbReference type="EMBL" id="WRT63241.1"/>
    </source>
</evidence>
<sequence>MSISLPSHIDVQSGLQKARDFTENLRQFGCYIPPDEFTVAYSFVPLVLSPSEYSYNSNDITIVLGIVYARSCGFLQPLRYGGFSPRPCPLSDHGNHTIFIGGLNAVHGVSVGDVTLWVICPMFGEVESIKMIDRDCAAMVRFGSSQAPNSRISPPLATIETIEKTPELSPTISLTDSLTGLNADLGNEDELASSKASSPTDLPTIGQDHKIYQYSSGFYPAWHPRWSVAPV</sequence>
<accession>A0ABZ1CNN7</accession>
<protein>
    <submittedName>
        <fullName evidence="1">Uncharacterized protein</fullName>
    </submittedName>
</protein>
<evidence type="ECO:0000313" key="2">
    <source>
        <dbReference type="Proteomes" id="UP001329825"/>
    </source>
</evidence>
<gene>
    <name evidence="1" type="ORF">IL334_000144</name>
</gene>
<dbReference type="RefSeq" id="XP_062787981.1">
    <property type="nucleotide sequence ID" value="XM_062931930.1"/>
</dbReference>
<proteinExistence type="predicted"/>
<dbReference type="Proteomes" id="UP001329825">
    <property type="component" value="Chromosome 1"/>
</dbReference>